<comment type="caution">
    <text evidence="2">The sequence shown here is derived from an EMBL/GenBank/DDBJ whole genome shotgun (WGS) entry which is preliminary data.</text>
</comment>
<feature type="domain" description="YhfM-like" evidence="1">
    <location>
        <begin position="48"/>
        <end position="149"/>
    </location>
</feature>
<dbReference type="Proteomes" id="UP001141950">
    <property type="component" value="Unassembled WGS sequence"/>
</dbReference>
<keyword evidence="3" id="KW-1185">Reference proteome</keyword>
<proteinExistence type="predicted"/>
<gene>
    <name evidence="2" type="ORF">NQZ67_22475</name>
</gene>
<evidence type="ECO:0000313" key="2">
    <source>
        <dbReference type="EMBL" id="MCR2806653.1"/>
    </source>
</evidence>
<reference evidence="2" key="1">
    <citation type="submission" date="2022-08" db="EMBL/GenBank/DDBJ databases">
        <title>The genomic sequence of strain Paenibacillus sp. SCIV0701.</title>
        <authorList>
            <person name="Zhao H."/>
        </authorList>
    </citation>
    <scope>NUCLEOTIDE SEQUENCE</scope>
    <source>
        <strain evidence="2">SCIV0701</strain>
    </source>
</reference>
<dbReference type="Pfam" id="PF26353">
    <property type="entry name" value="YhfM"/>
    <property type="match status" value="1"/>
</dbReference>
<organism evidence="2 3">
    <name type="scientific">Paenibacillus soyae</name>
    <dbReference type="NCBI Taxonomy" id="2969249"/>
    <lineage>
        <taxon>Bacteria</taxon>
        <taxon>Bacillati</taxon>
        <taxon>Bacillota</taxon>
        <taxon>Bacilli</taxon>
        <taxon>Bacillales</taxon>
        <taxon>Paenibacillaceae</taxon>
        <taxon>Paenibacillus</taxon>
    </lineage>
</organism>
<name>A0A9X2MQZ7_9BACL</name>
<dbReference type="PROSITE" id="PS51257">
    <property type="entry name" value="PROKAR_LIPOPROTEIN"/>
    <property type="match status" value="1"/>
</dbReference>
<dbReference type="EMBL" id="JANIPJ010000018">
    <property type="protein sequence ID" value="MCR2806653.1"/>
    <property type="molecule type" value="Genomic_DNA"/>
</dbReference>
<dbReference type="InterPro" id="IPR058780">
    <property type="entry name" value="YhfM-like_dom"/>
</dbReference>
<accession>A0A9X2MQZ7</accession>
<sequence>MVKKIMIYLVLCSFVLLIGCSKEQPEPIAVKKNENPITIKKNENNLNLYLSKPEGQNYTVYKKIEDIDTVKTVMDILLNVQWEKAKVQMSRHPDYKILTVNIDPTISYEQVTYAVWLSPKKDKLEVIIEGQSKFGKVTEEDFKKLLSILEVP</sequence>
<dbReference type="RefSeq" id="WP_257450308.1">
    <property type="nucleotide sequence ID" value="NZ_JANIPJ010000018.1"/>
</dbReference>
<protein>
    <recommendedName>
        <fullName evidence="1">YhfM-like domain-containing protein</fullName>
    </recommendedName>
</protein>
<evidence type="ECO:0000259" key="1">
    <source>
        <dbReference type="Pfam" id="PF26353"/>
    </source>
</evidence>
<evidence type="ECO:0000313" key="3">
    <source>
        <dbReference type="Proteomes" id="UP001141950"/>
    </source>
</evidence>
<dbReference type="AlphaFoldDB" id="A0A9X2MQZ7"/>